<feature type="non-terminal residue" evidence="5">
    <location>
        <position position="1"/>
    </location>
</feature>
<keyword evidence="2" id="KW-0238">DNA-binding</keyword>
<keyword evidence="3" id="KW-0539">Nucleus</keyword>
<dbReference type="InterPro" id="IPR054502">
    <property type="entry name" value="bHLH-TF_ACT-like_plant"/>
</dbReference>
<reference evidence="5 6" key="1">
    <citation type="submission" date="2021-05" db="EMBL/GenBank/DDBJ databases">
        <title>Genome Assembly of Synthetic Allotetraploid Brassica napus Reveals Homoeologous Exchanges between Subgenomes.</title>
        <authorList>
            <person name="Davis J.T."/>
        </authorList>
    </citation>
    <scope>NUCLEOTIDE SEQUENCE [LARGE SCALE GENOMIC DNA]</scope>
    <source>
        <strain evidence="6">cv. Da-Ae</strain>
        <tissue evidence="5">Seedling</tissue>
    </source>
</reference>
<dbReference type="EMBL" id="JAGKQM010000016">
    <property type="protein sequence ID" value="KAH0872725.1"/>
    <property type="molecule type" value="Genomic_DNA"/>
</dbReference>
<proteinExistence type="predicted"/>
<feature type="domain" description="Plant bHLH transcription factor ACT-like" evidence="4">
    <location>
        <begin position="162"/>
        <end position="216"/>
    </location>
</feature>
<evidence type="ECO:0000313" key="5">
    <source>
        <dbReference type="EMBL" id="KAH0872725.1"/>
    </source>
</evidence>
<protein>
    <recommendedName>
        <fullName evidence="4">Plant bHLH transcription factor ACT-like domain-containing protein</fullName>
    </recommendedName>
</protein>
<dbReference type="InterPro" id="IPR051358">
    <property type="entry name" value="TF_AMS/ICE1/BHLH6-like"/>
</dbReference>
<evidence type="ECO:0000259" key="4">
    <source>
        <dbReference type="Pfam" id="PF22754"/>
    </source>
</evidence>
<dbReference type="PANTHER" id="PTHR31945:SF82">
    <property type="entry name" value="TRANSCRIPTION FACTOR ICE1"/>
    <property type="match status" value="1"/>
</dbReference>
<accession>A0ABQ7YXT3</accession>
<dbReference type="CDD" id="cd04873">
    <property type="entry name" value="ACT_UUR-ACR-like"/>
    <property type="match status" value="1"/>
</dbReference>
<comment type="caution">
    <text evidence="5">The sequence shown here is derived from an EMBL/GenBank/DDBJ whole genome shotgun (WGS) entry which is preliminary data.</text>
</comment>
<evidence type="ECO:0000256" key="1">
    <source>
        <dbReference type="ARBA" id="ARBA00004123"/>
    </source>
</evidence>
<gene>
    <name evidence="5" type="ORF">HID58_070087</name>
</gene>
<name>A0ABQ7YXT3_BRANA</name>
<keyword evidence="6" id="KW-1185">Reference proteome</keyword>
<organism evidence="5 6">
    <name type="scientific">Brassica napus</name>
    <name type="common">Rape</name>
    <dbReference type="NCBI Taxonomy" id="3708"/>
    <lineage>
        <taxon>Eukaryota</taxon>
        <taxon>Viridiplantae</taxon>
        <taxon>Streptophyta</taxon>
        <taxon>Embryophyta</taxon>
        <taxon>Tracheophyta</taxon>
        <taxon>Spermatophyta</taxon>
        <taxon>Magnoliopsida</taxon>
        <taxon>eudicotyledons</taxon>
        <taxon>Gunneridae</taxon>
        <taxon>Pentapetalae</taxon>
        <taxon>rosids</taxon>
        <taxon>malvids</taxon>
        <taxon>Brassicales</taxon>
        <taxon>Brassicaceae</taxon>
        <taxon>Brassiceae</taxon>
        <taxon>Brassica</taxon>
    </lineage>
</organism>
<sequence length="220" mass="24463">WVLETRVSKPLILFFFLFSRLLRLVFSVSSFSIDTSQPSFLTANNKSCLLNVPNSDTNPFDNAFDFGSDSCFLGQGFGSLTQLRNMDLSSMDRSSILGDAIDYLKELLQRISDLHNELESTPTPPGSFPPTPSSFHLLTPTTQILSFPVKEELHLPFCLYPQVEVRLREGSAVNIHMFCGRRPGLLLATMKALDNLGLDVQQAVISCFNGFALDVFCAEV</sequence>
<evidence type="ECO:0000256" key="2">
    <source>
        <dbReference type="ARBA" id="ARBA00023125"/>
    </source>
</evidence>
<dbReference type="Proteomes" id="UP000824890">
    <property type="component" value="Unassembled WGS sequence"/>
</dbReference>
<evidence type="ECO:0000313" key="6">
    <source>
        <dbReference type="Proteomes" id="UP000824890"/>
    </source>
</evidence>
<dbReference type="PANTHER" id="PTHR31945">
    <property type="entry name" value="TRANSCRIPTION FACTOR SCREAM2-RELATED"/>
    <property type="match status" value="1"/>
</dbReference>
<dbReference type="Pfam" id="PF22754">
    <property type="entry name" value="bHLH-TF_ACT-like_plant"/>
    <property type="match status" value="1"/>
</dbReference>
<comment type="subcellular location">
    <subcellularLocation>
        <location evidence="1">Nucleus</location>
    </subcellularLocation>
</comment>
<evidence type="ECO:0000256" key="3">
    <source>
        <dbReference type="ARBA" id="ARBA00023242"/>
    </source>
</evidence>